<gene>
    <name evidence="2" type="ORF">GGQ97_001457</name>
</gene>
<dbReference type="EMBL" id="JAATJC010000001">
    <property type="protein sequence ID" value="NJC05664.1"/>
    <property type="molecule type" value="Genomic_DNA"/>
</dbReference>
<comment type="caution">
    <text evidence="2">The sequence shown here is derived from an EMBL/GenBank/DDBJ whole genome shotgun (WGS) entry which is preliminary data.</text>
</comment>
<proteinExistence type="predicted"/>
<name>A0A7X6BFR3_9SPHN</name>
<sequence length="137" mass="15224">MDESSPVQNRRQRRANVLLTATVEMTGRALDVKLRNLSAEGALIEGVDLPIEGTEIRFRKGDLQVPGKVVWVAQNRAGIHFHAPLTPEALLRHVPTPRPRVIPSFRRPGLAARPMTSVERSLEQVWGVPSARDPLLD</sequence>
<dbReference type="GO" id="GO:0035438">
    <property type="term" value="F:cyclic-di-GMP binding"/>
    <property type="evidence" value="ECO:0007669"/>
    <property type="project" value="InterPro"/>
</dbReference>
<protein>
    <recommendedName>
        <fullName evidence="1">PilZ domain-containing protein</fullName>
    </recommendedName>
</protein>
<dbReference type="Gene3D" id="2.40.10.220">
    <property type="entry name" value="predicted glycosyltransferase like domains"/>
    <property type="match status" value="1"/>
</dbReference>
<organism evidence="2 3">
    <name type="scientific">Sphingomonas kaistensis</name>
    <dbReference type="NCBI Taxonomy" id="298708"/>
    <lineage>
        <taxon>Bacteria</taxon>
        <taxon>Pseudomonadati</taxon>
        <taxon>Pseudomonadota</taxon>
        <taxon>Alphaproteobacteria</taxon>
        <taxon>Sphingomonadales</taxon>
        <taxon>Sphingomonadaceae</taxon>
        <taxon>Sphingomonas</taxon>
    </lineage>
</organism>
<evidence type="ECO:0000313" key="3">
    <source>
        <dbReference type="Proteomes" id="UP000558192"/>
    </source>
</evidence>
<keyword evidence="3" id="KW-1185">Reference proteome</keyword>
<reference evidence="2 3" key="1">
    <citation type="submission" date="2020-03" db="EMBL/GenBank/DDBJ databases">
        <title>Genomic Encyclopedia of Type Strains, Phase IV (KMG-IV): sequencing the most valuable type-strain genomes for metagenomic binning, comparative biology and taxonomic classification.</title>
        <authorList>
            <person name="Goeker M."/>
        </authorList>
    </citation>
    <scope>NUCLEOTIDE SEQUENCE [LARGE SCALE GENOMIC DNA]</scope>
    <source>
        <strain evidence="2 3">DSM 16846</strain>
    </source>
</reference>
<dbReference type="AlphaFoldDB" id="A0A7X6BFR3"/>
<dbReference type="RefSeq" id="WP_168068357.1">
    <property type="nucleotide sequence ID" value="NZ_JAATJC010000001.1"/>
</dbReference>
<evidence type="ECO:0000313" key="2">
    <source>
        <dbReference type="EMBL" id="NJC05664.1"/>
    </source>
</evidence>
<dbReference type="Pfam" id="PF07238">
    <property type="entry name" value="PilZ"/>
    <property type="match status" value="1"/>
</dbReference>
<dbReference type="Proteomes" id="UP000558192">
    <property type="component" value="Unassembled WGS sequence"/>
</dbReference>
<evidence type="ECO:0000259" key="1">
    <source>
        <dbReference type="Pfam" id="PF07238"/>
    </source>
</evidence>
<accession>A0A7X6BFR3</accession>
<dbReference type="SUPFAM" id="SSF141371">
    <property type="entry name" value="PilZ domain-like"/>
    <property type="match status" value="1"/>
</dbReference>
<dbReference type="InterPro" id="IPR009875">
    <property type="entry name" value="PilZ_domain"/>
</dbReference>
<feature type="domain" description="PilZ" evidence="1">
    <location>
        <begin position="8"/>
        <end position="89"/>
    </location>
</feature>